<feature type="domain" description="PIN" evidence="1">
    <location>
        <begin position="6"/>
        <end position="120"/>
    </location>
</feature>
<name>A0A6P1DVY8_9GAMM</name>
<comment type="caution">
    <text evidence="2">The sequence shown here is derived from an EMBL/GenBank/DDBJ whole genome shotgun (WGS) entry which is preliminary data.</text>
</comment>
<dbReference type="SUPFAM" id="SSF88723">
    <property type="entry name" value="PIN domain-like"/>
    <property type="match status" value="1"/>
</dbReference>
<reference evidence="3" key="1">
    <citation type="journal article" date="2020" name="Microbiol. Resour. Announc.">
        <title>Draft Genome Sequences of Thiorhodococcus mannitoliphagus and Thiorhodococcus minor, Purple Sulfur Photosynthetic Bacteria in the Gammaproteobacterial Family Chromatiaceae.</title>
        <authorList>
            <person name="Aviles F.A."/>
            <person name="Meyer T.E."/>
            <person name="Kyndt J.A."/>
        </authorList>
    </citation>
    <scope>NUCLEOTIDE SEQUENCE [LARGE SCALE GENOMIC DNA]</scope>
    <source>
        <strain evidence="3">DSM 18266</strain>
    </source>
</reference>
<evidence type="ECO:0000313" key="2">
    <source>
        <dbReference type="EMBL" id="NEX21333.1"/>
    </source>
</evidence>
<evidence type="ECO:0000313" key="3">
    <source>
        <dbReference type="Proteomes" id="UP000471640"/>
    </source>
</evidence>
<protein>
    <submittedName>
        <fullName evidence="2">PIN domain-containing protein</fullName>
    </submittedName>
</protein>
<dbReference type="InterPro" id="IPR029060">
    <property type="entry name" value="PIN-like_dom_sf"/>
</dbReference>
<sequence length="141" mass="15685">MKERSFLDTNVLIYTDDADAPAKQATSLSLLRAGWQTGNGVLSTQVLQEYFAAVTRKLGVDAAIARRKVELFGRLEILSIGHEDVLRAIDLHRLHGFSIWDALIVTMALKAQCRVLYTEDMQDGRVIDGLRIANPFKPESG</sequence>
<dbReference type="RefSeq" id="WP_164654435.1">
    <property type="nucleotide sequence ID" value="NZ_JAAIJR010000051.1"/>
</dbReference>
<dbReference type="Gene3D" id="3.40.50.1010">
    <property type="entry name" value="5'-nuclease"/>
    <property type="match status" value="1"/>
</dbReference>
<dbReference type="Proteomes" id="UP000471640">
    <property type="component" value="Unassembled WGS sequence"/>
</dbReference>
<evidence type="ECO:0000259" key="1">
    <source>
        <dbReference type="Pfam" id="PF01850"/>
    </source>
</evidence>
<keyword evidence="3" id="KW-1185">Reference proteome</keyword>
<reference evidence="2 3" key="2">
    <citation type="submission" date="2020-02" db="EMBL/GenBank/DDBJ databases">
        <title>Genome sequences of Thiorhodococcus mannitoliphagus and Thiorhodococcus minor, purple sulfur photosynthetic bacteria in the gammaproteobacterial family, Chromatiaceae.</title>
        <authorList>
            <person name="Aviles F.A."/>
            <person name="Meyer T.E."/>
            <person name="Kyndt J.A."/>
        </authorList>
    </citation>
    <scope>NUCLEOTIDE SEQUENCE [LARGE SCALE GENOMIC DNA]</scope>
    <source>
        <strain evidence="2 3">DSM 18266</strain>
    </source>
</reference>
<accession>A0A6P1DVY8</accession>
<dbReference type="InterPro" id="IPR002716">
    <property type="entry name" value="PIN_dom"/>
</dbReference>
<dbReference type="CDD" id="cd18692">
    <property type="entry name" value="PIN_VapC-like"/>
    <property type="match status" value="1"/>
</dbReference>
<dbReference type="Pfam" id="PF01850">
    <property type="entry name" value="PIN"/>
    <property type="match status" value="1"/>
</dbReference>
<organism evidence="2 3">
    <name type="scientific">Thiorhodococcus mannitoliphagus</name>
    <dbReference type="NCBI Taxonomy" id="329406"/>
    <lineage>
        <taxon>Bacteria</taxon>
        <taxon>Pseudomonadati</taxon>
        <taxon>Pseudomonadota</taxon>
        <taxon>Gammaproteobacteria</taxon>
        <taxon>Chromatiales</taxon>
        <taxon>Chromatiaceae</taxon>
        <taxon>Thiorhodococcus</taxon>
    </lineage>
</organism>
<gene>
    <name evidence="2" type="ORF">G3480_13595</name>
</gene>
<dbReference type="AlphaFoldDB" id="A0A6P1DVY8"/>
<dbReference type="EMBL" id="JAAIJR010000051">
    <property type="protein sequence ID" value="NEX21333.1"/>
    <property type="molecule type" value="Genomic_DNA"/>
</dbReference>
<proteinExistence type="predicted"/>